<name>A0A9P6PFS5_9FUNG</name>
<evidence type="ECO:0000313" key="2">
    <source>
        <dbReference type="Proteomes" id="UP000726737"/>
    </source>
</evidence>
<dbReference type="OrthoDB" id="2393088at2759"/>
<reference evidence="1" key="1">
    <citation type="journal article" date="2020" name="Fungal Divers.">
        <title>Resolving the Mortierellaceae phylogeny through synthesis of multi-gene phylogenetics and phylogenomics.</title>
        <authorList>
            <person name="Vandepol N."/>
            <person name="Liber J."/>
            <person name="Desiro A."/>
            <person name="Na H."/>
            <person name="Kennedy M."/>
            <person name="Barry K."/>
            <person name="Grigoriev I.V."/>
            <person name="Miller A.N."/>
            <person name="O'Donnell K."/>
            <person name="Stajich J.E."/>
            <person name="Bonito G."/>
        </authorList>
    </citation>
    <scope>NUCLEOTIDE SEQUENCE</scope>
    <source>
        <strain evidence="1">KOD948</strain>
    </source>
</reference>
<sequence length="126" mass="13938">MVSAKVASIFTLNLVSQGSGDGCLVSSFLGRIAKEVNARGREAVLKKEFVLDLLGEVKNEKDCLVPLREILNLFKDKHEISILGNNRLSDLENLLNSLADFVSTKLRNCNEKVVVPLLKHEMSELS</sequence>
<organism evidence="1 2">
    <name type="scientific">Mortierella polycephala</name>
    <dbReference type="NCBI Taxonomy" id="41804"/>
    <lineage>
        <taxon>Eukaryota</taxon>
        <taxon>Fungi</taxon>
        <taxon>Fungi incertae sedis</taxon>
        <taxon>Mucoromycota</taxon>
        <taxon>Mortierellomycotina</taxon>
        <taxon>Mortierellomycetes</taxon>
        <taxon>Mortierellales</taxon>
        <taxon>Mortierellaceae</taxon>
        <taxon>Mortierella</taxon>
    </lineage>
</organism>
<keyword evidence="2" id="KW-1185">Reference proteome</keyword>
<proteinExistence type="predicted"/>
<dbReference type="Proteomes" id="UP000726737">
    <property type="component" value="Unassembled WGS sequence"/>
</dbReference>
<protein>
    <submittedName>
        <fullName evidence="1">Uncharacterized protein</fullName>
    </submittedName>
</protein>
<evidence type="ECO:0000313" key="1">
    <source>
        <dbReference type="EMBL" id="KAG0247200.1"/>
    </source>
</evidence>
<accession>A0A9P6PFS5</accession>
<comment type="caution">
    <text evidence="1">The sequence shown here is derived from an EMBL/GenBank/DDBJ whole genome shotgun (WGS) entry which is preliminary data.</text>
</comment>
<dbReference type="AlphaFoldDB" id="A0A9P6PFS5"/>
<gene>
    <name evidence="1" type="ORF">BG011_001875</name>
</gene>
<dbReference type="EMBL" id="JAAAJA010001536">
    <property type="protein sequence ID" value="KAG0247200.1"/>
    <property type="molecule type" value="Genomic_DNA"/>
</dbReference>